<evidence type="ECO:0000256" key="2">
    <source>
        <dbReference type="HAMAP-Rule" id="MF_01139"/>
    </source>
</evidence>
<dbReference type="GO" id="GO:0016094">
    <property type="term" value="P:polyprenol biosynthetic process"/>
    <property type="evidence" value="ECO:0007669"/>
    <property type="project" value="TreeGrafter"/>
</dbReference>
<organism evidence="3 4">
    <name type="scientific">Psychracetigena formicireducens</name>
    <dbReference type="NCBI Taxonomy" id="2986056"/>
    <lineage>
        <taxon>Bacteria</taxon>
        <taxon>Bacillati</taxon>
        <taxon>Candidatus Lithacetigenota</taxon>
        <taxon>Candidatus Psychracetigena</taxon>
    </lineage>
</organism>
<dbReference type="HAMAP" id="MF_01139">
    <property type="entry name" value="ISPT"/>
    <property type="match status" value="1"/>
</dbReference>
<dbReference type="InterPro" id="IPR036424">
    <property type="entry name" value="UPP_synth-like_sf"/>
</dbReference>
<sequence>MVNHIAFIVDGNRRWAKARGLPSFEGHRQGFLRVKELVRTGIDLDINCLTFFLFSTENWNRSSEEVSYLMRLGEQIINEEIENLHKEKVKLVHIGRKDRIPDTLALAINKGEKMTQNNLGLILNLAVDYGSKDEIVRANRKVVEKVLLGKFQASAITEEVFYSCLDTHLSPPVDILIRTSGEMRISNFLLFQIAYAELFFLPGYFPDFGPEELKKVLEEYLKRDRRMGK</sequence>
<feature type="binding site" evidence="2">
    <location>
        <begin position="55"/>
        <end position="57"/>
    </location>
    <ligand>
        <name>substrate</name>
    </ligand>
</feature>
<feature type="binding site" evidence="2">
    <location>
        <begin position="184"/>
        <end position="186"/>
    </location>
    <ligand>
        <name>substrate</name>
    </ligand>
</feature>
<evidence type="ECO:0000313" key="3">
    <source>
        <dbReference type="EMBL" id="MBT9144925.1"/>
    </source>
</evidence>
<feature type="binding site" evidence="2">
    <location>
        <position position="59"/>
    </location>
    <ligand>
        <name>substrate</name>
    </ligand>
</feature>
<protein>
    <recommendedName>
        <fullName evidence="2">Isoprenyl transferase</fullName>
        <ecNumber evidence="2">2.5.1.-</ecNumber>
    </recommendedName>
</protein>
<comment type="cofactor">
    <cofactor evidence="2">
        <name>Mg(2+)</name>
        <dbReference type="ChEBI" id="CHEBI:18420"/>
    </cofactor>
    <text evidence="2">Binds 2 magnesium ions per subunit.</text>
</comment>
<dbReference type="EC" id="2.5.1.-" evidence="2"/>
<dbReference type="Gene3D" id="3.40.1180.10">
    <property type="entry name" value="Decaprenyl diphosphate synthase-like"/>
    <property type="match status" value="1"/>
</dbReference>
<dbReference type="EMBL" id="QLTW01000032">
    <property type="protein sequence ID" value="MBT9144925.1"/>
    <property type="molecule type" value="Genomic_DNA"/>
</dbReference>
<reference evidence="3 4" key="1">
    <citation type="journal article" date="2021" name="bioRxiv">
        <title>Unique metabolic strategies in Hadean analogues reveal hints for primordial physiology.</title>
        <authorList>
            <person name="Nobu M.K."/>
            <person name="Nakai R."/>
            <person name="Tamazawa S."/>
            <person name="Mori H."/>
            <person name="Toyoda A."/>
            <person name="Ijiri A."/>
            <person name="Suzuki S."/>
            <person name="Kurokawa K."/>
            <person name="Kamagata Y."/>
            <person name="Tamaki H."/>
        </authorList>
    </citation>
    <scope>NUCLEOTIDE SEQUENCE [LARGE SCALE GENOMIC DNA]</scope>
    <source>
        <strain evidence="3">BS525</strain>
    </source>
</reference>
<dbReference type="PANTHER" id="PTHR10291">
    <property type="entry name" value="DEHYDRODOLICHYL DIPHOSPHATE SYNTHASE FAMILY MEMBER"/>
    <property type="match status" value="1"/>
</dbReference>
<feature type="active site" description="Proton acceptor" evidence="2">
    <location>
        <position position="58"/>
    </location>
</feature>
<keyword evidence="1 2" id="KW-0808">Transferase</keyword>
<evidence type="ECO:0000256" key="1">
    <source>
        <dbReference type="ARBA" id="ARBA00022679"/>
    </source>
</evidence>
<keyword evidence="2" id="KW-0479">Metal-binding</keyword>
<dbReference type="GO" id="GO:0000287">
    <property type="term" value="F:magnesium ion binding"/>
    <property type="evidence" value="ECO:0007669"/>
    <property type="project" value="UniProtKB-UniRule"/>
</dbReference>
<keyword evidence="2" id="KW-0460">Magnesium</keyword>
<evidence type="ECO:0000313" key="4">
    <source>
        <dbReference type="Proteomes" id="UP000811545"/>
    </source>
</evidence>
<dbReference type="CDD" id="cd00475">
    <property type="entry name" value="Cis_IPPS"/>
    <property type="match status" value="1"/>
</dbReference>
<comment type="caution">
    <text evidence="3">The sequence shown here is derived from an EMBL/GenBank/DDBJ whole genome shotgun (WGS) entry which is preliminary data.</text>
</comment>
<comment type="function">
    <text evidence="2">Catalyzes the condensation of isopentenyl diphosphate (IPP) with allylic pyrophosphates generating different type of terpenoids.</text>
</comment>
<feature type="binding site" evidence="2">
    <location>
        <position position="10"/>
    </location>
    <ligand>
        <name>Mg(2+)</name>
        <dbReference type="ChEBI" id="CHEBI:18420"/>
    </ligand>
</feature>
<feature type="binding site" evidence="2">
    <location>
        <begin position="11"/>
        <end position="14"/>
    </location>
    <ligand>
        <name>substrate</name>
    </ligand>
</feature>
<name>A0A9E2BIS6_PSYF1</name>
<feature type="binding site" evidence="2">
    <location>
        <position position="178"/>
    </location>
    <ligand>
        <name>substrate</name>
    </ligand>
</feature>
<feature type="binding site" evidence="2">
    <location>
        <position position="27"/>
    </location>
    <ligand>
        <name>substrate</name>
    </ligand>
</feature>
<gene>
    <name evidence="3" type="primary">uppS</name>
    <name evidence="3" type="ORF">DDT42_00781</name>
</gene>
<dbReference type="Pfam" id="PF01255">
    <property type="entry name" value="Prenyltransf"/>
    <property type="match status" value="1"/>
</dbReference>
<accession>A0A9E2BIS6</accession>
<dbReference type="PANTHER" id="PTHR10291:SF0">
    <property type="entry name" value="DEHYDRODOLICHYL DIPHOSPHATE SYNTHASE 2"/>
    <property type="match status" value="1"/>
</dbReference>
<comment type="subunit">
    <text evidence="2">Homodimer.</text>
</comment>
<comment type="similarity">
    <text evidence="2">Belongs to the UPP synthase family.</text>
</comment>
<proteinExistence type="inferred from homology"/>
<dbReference type="GO" id="GO:0045547">
    <property type="term" value="F:ditrans,polycis-polyprenyl diphosphate synthase [(2E,6E)-farnesyl diphosphate specific] activity"/>
    <property type="evidence" value="ECO:0007669"/>
    <property type="project" value="TreeGrafter"/>
</dbReference>
<feature type="binding site" evidence="2">
    <location>
        <position position="61"/>
    </location>
    <ligand>
        <name>substrate</name>
    </ligand>
</feature>
<comment type="caution">
    <text evidence="2">Lacks conserved residue(s) required for the propagation of feature annotation.</text>
</comment>
<dbReference type="Proteomes" id="UP000811545">
    <property type="component" value="Unassembled WGS sequence"/>
</dbReference>
<dbReference type="InterPro" id="IPR001441">
    <property type="entry name" value="UPP_synth-like"/>
</dbReference>
<feature type="binding site" evidence="2">
    <location>
        <position position="15"/>
    </location>
    <ligand>
        <name>substrate</name>
    </ligand>
</feature>
<feature type="active site" evidence="2">
    <location>
        <position position="10"/>
    </location>
</feature>
<dbReference type="AlphaFoldDB" id="A0A9E2BIS6"/>
<dbReference type="SUPFAM" id="SSF64005">
    <property type="entry name" value="Undecaprenyl diphosphate synthase"/>
    <property type="match status" value="1"/>
</dbReference>
<dbReference type="NCBIfam" id="TIGR00055">
    <property type="entry name" value="uppS"/>
    <property type="match status" value="1"/>
</dbReference>
<feature type="binding site" evidence="2">
    <location>
        <position position="197"/>
    </location>
    <ligand>
        <name>Mg(2+)</name>
        <dbReference type="ChEBI" id="CHEBI:18420"/>
    </ligand>
</feature>